<dbReference type="Proteomes" id="UP001189429">
    <property type="component" value="Unassembled WGS sequence"/>
</dbReference>
<organism evidence="2 3">
    <name type="scientific">Prorocentrum cordatum</name>
    <dbReference type="NCBI Taxonomy" id="2364126"/>
    <lineage>
        <taxon>Eukaryota</taxon>
        <taxon>Sar</taxon>
        <taxon>Alveolata</taxon>
        <taxon>Dinophyceae</taxon>
        <taxon>Prorocentrales</taxon>
        <taxon>Prorocentraceae</taxon>
        <taxon>Prorocentrum</taxon>
    </lineage>
</organism>
<name>A0ABN9QV33_9DINO</name>
<evidence type="ECO:0000313" key="3">
    <source>
        <dbReference type="Proteomes" id="UP001189429"/>
    </source>
</evidence>
<keyword evidence="3" id="KW-1185">Reference proteome</keyword>
<feature type="region of interest" description="Disordered" evidence="1">
    <location>
        <begin position="1"/>
        <end position="100"/>
    </location>
</feature>
<comment type="caution">
    <text evidence="2">The sequence shown here is derived from an EMBL/GenBank/DDBJ whole genome shotgun (WGS) entry which is preliminary data.</text>
</comment>
<feature type="compositionally biased region" description="Pro residues" evidence="1">
    <location>
        <begin position="216"/>
        <end position="228"/>
    </location>
</feature>
<feature type="compositionally biased region" description="Low complexity" evidence="1">
    <location>
        <begin position="229"/>
        <end position="241"/>
    </location>
</feature>
<gene>
    <name evidence="2" type="ORF">PCOR1329_LOCUS14962</name>
</gene>
<sequence>MLQPRARRGGRARTGAARRAGPAAANLRVDHHWRPPAGTSLQAAPPFVELKRHASAPTPARPPEAAGPALREDEDDRPPPGLGGARAFPEEPRWAEGRRRKAESDFGAAMAMSPYDAYGQDMCWGPWPPDFGAPGPPPPGLHAHPPQPGWLTRATSAPAALSPCFGGGWGAPPPFGGHPAEALWGTVGLEHHAGGFYDADPYRDTAHVTRGVNLSAPPPAPAMPPPPGLLSRASSASGAAAMPPPPGLAPREPGAEDPTGRPPAPSANPLPWSPPLESLAKPTRWRPWAPTSQPRRWCAPGMTARACRA</sequence>
<evidence type="ECO:0000313" key="2">
    <source>
        <dbReference type="EMBL" id="CAK0809826.1"/>
    </source>
</evidence>
<proteinExistence type="predicted"/>
<reference evidence="2" key="1">
    <citation type="submission" date="2023-10" db="EMBL/GenBank/DDBJ databases">
        <authorList>
            <person name="Chen Y."/>
            <person name="Shah S."/>
            <person name="Dougan E. K."/>
            <person name="Thang M."/>
            <person name="Chan C."/>
        </authorList>
    </citation>
    <scope>NUCLEOTIDE SEQUENCE [LARGE SCALE GENOMIC DNA]</scope>
</reference>
<feature type="region of interest" description="Disordered" evidence="1">
    <location>
        <begin position="211"/>
        <end position="309"/>
    </location>
</feature>
<evidence type="ECO:0000256" key="1">
    <source>
        <dbReference type="SAM" id="MobiDB-lite"/>
    </source>
</evidence>
<protein>
    <submittedName>
        <fullName evidence="2">Uncharacterized protein</fullName>
    </submittedName>
</protein>
<accession>A0ABN9QV33</accession>
<feature type="region of interest" description="Disordered" evidence="1">
    <location>
        <begin position="134"/>
        <end position="153"/>
    </location>
</feature>
<feature type="compositionally biased region" description="Pro residues" evidence="1">
    <location>
        <begin position="134"/>
        <end position="148"/>
    </location>
</feature>
<feature type="compositionally biased region" description="Low complexity" evidence="1">
    <location>
        <begin position="13"/>
        <end position="25"/>
    </location>
</feature>
<feature type="compositionally biased region" description="Basic residues" evidence="1">
    <location>
        <begin position="1"/>
        <end position="11"/>
    </location>
</feature>
<dbReference type="EMBL" id="CAUYUJ010004492">
    <property type="protein sequence ID" value="CAK0809826.1"/>
    <property type="molecule type" value="Genomic_DNA"/>
</dbReference>
<feature type="compositionally biased region" description="Basic and acidic residues" evidence="1">
    <location>
        <begin position="88"/>
        <end position="97"/>
    </location>
</feature>
<feature type="compositionally biased region" description="Pro residues" evidence="1">
    <location>
        <begin position="260"/>
        <end position="274"/>
    </location>
</feature>